<dbReference type="Pfam" id="PF14606">
    <property type="entry name" value="Lipase_GDSL_3"/>
    <property type="match status" value="1"/>
</dbReference>
<dbReference type="Proteomes" id="UP001589619">
    <property type="component" value="Unassembled WGS sequence"/>
</dbReference>
<dbReference type="GO" id="GO:0016787">
    <property type="term" value="F:hydrolase activity"/>
    <property type="evidence" value="ECO:0007669"/>
    <property type="project" value="UniProtKB-KW"/>
</dbReference>
<keyword evidence="4" id="KW-0378">Hydrolase</keyword>
<organism evidence="4 5">
    <name type="scientific">Paenibacillus hodogayensis</name>
    <dbReference type="NCBI Taxonomy" id="279208"/>
    <lineage>
        <taxon>Bacteria</taxon>
        <taxon>Bacillati</taxon>
        <taxon>Bacillota</taxon>
        <taxon>Bacilli</taxon>
        <taxon>Bacillales</taxon>
        <taxon>Paenibacillaceae</taxon>
        <taxon>Paenibacillus</taxon>
    </lineage>
</organism>
<dbReference type="EC" id="3.1.-.-" evidence="4"/>
<gene>
    <name evidence="4" type="ORF">ACFFNY_23195</name>
</gene>
<dbReference type="InterPro" id="IPR036514">
    <property type="entry name" value="SGNH_hydro_sf"/>
</dbReference>
<comment type="caution">
    <text evidence="4">The sequence shown here is derived from an EMBL/GenBank/DDBJ whole genome shotgun (WGS) entry which is preliminary data.</text>
</comment>
<evidence type="ECO:0000313" key="4">
    <source>
        <dbReference type="EMBL" id="MFB9754486.1"/>
    </source>
</evidence>
<protein>
    <submittedName>
        <fullName evidence="4">SGNH/GDSL hydrolase family protein</fullName>
        <ecNumber evidence="4">3.1.-.-</ecNumber>
    </submittedName>
</protein>
<reference evidence="4 5" key="1">
    <citation type="submission" date="2024-09" db="EMBL/GenBank/DDBJ databases">
        <authorList>
            <person name="Sun Q."/>
            <person name="Mori K."/>
        </authorList>
    </citation>
    <scope>NUCLEOTIDE SEQUENCE [LARGE SCALE GENOMIC DNA]</scope>
    <source>
        <strain evidence="4 5">JCM 12520</strain>
    </source>
</reference>
<evidence type="ECO:0000259" key="3">
    <source>
        <dbReference type="Pfam" id="PF14607"/>
    </source>
</evidence>
<proteinExistence type="predicted"/>
<dbReference type="InterPro" id="IPR032740">
    <property type="entry name" value="GxDLY"/>
</dbReference>
<evidence type="ECO:0000313" key="5">
    <source>
        <dbReference type="Proteomes" id="UP001589619"/>
    </source>
</evidence>
<feature type="domain" description="SGNH hydrolase-type esterase" evidence="2">
    <location>
        <begin position="185"/>
        <end position="362"/>
    </location>
</feature>
<dbReference type="Gene3D" id="3.40.50.1110">
    <property type="entry name" value="SGNH hydrolase"/>
    <property type="match status" value="1"/>
</dbReference>
<accession>A0ABV5W1Q0</accession>
<feature type="domain" description="SGNH hydrolase-type esterase N-terminal" evidence="3">
    <location>
        <begin position="27"/>
        <end position="174"/>
    </location>
</feature>
<dbReference type="Gene3D" id="2.60.120.260">
    <property type="entry name" value="Galactose-binding domain-like"/>
    <property type="match status" value="1"/>
</dbReference>
<keyword evidence="5" id="KW-1185">Reference proteome</keyword>
<sequence>MSDQPEGINVQELDPNMKPPELKTESIQWYSPLEAPFQITGFAWFEKEGLYRRMPQSPSHPLSHGVQSLANCTAGGQVRFRTSSSKLFVKVVLAGIANMYHMPATGQCGFDCYIGEPGEQKYISTTRYDHNQIEFSAPLFEWSNVSSEMRMITLNFPLYQGVKELQIGLTSDAEVAGPAPFADDRRVIVYGTSITQGGCASRPGMCFTNILSRSIPREFINVGFSGSGRGEPEVAHVLAQIERPALLVLDYEGNAGQPEQFRQTLPAFIRIYRERHATVPILVISKIRFAKERFDPVLAQLAEERKQIARETVAAFADAGDKHITFFDGSTLLGDDYEECTVDGGHPTDLGFIRMAEGLAPTFRQLLK</sequence>
<dbReference type="EMBL" id="JBHMAG010000015">
    <property type="protein sequence ID" value="MFB9754486.1"/>
    <property type="molecule type" value="Genomic_DNA"/>
</dbReference>
<name>A0ABV5W1Q0_9BACL</name>
<dbReference type="InterPro" id="IPR013830">
    <property type="entry name" value="SGNH_hydro"/>
</dbReference>
<evidence type="ECO:0000259" key="2">
    <source>
        <dbReference type="Pfam" id="PF14606"/>
    </source>
</evidence>
<dbReference type="Pfam" id="PF14607">
    <property type="entry name" value="GxDLY"/>
    <property type="match status" value="1"/>
</dbReference>
<evidence type="ECO:0000256" key="1">
    <source>
        <dbReference type="SAM" id="MobiDB-lite"/>
    </source>
</evidence>
<feature type="region of interest" description="Disordered" evidence="1">
    <location>
        <begin position="1"/>
        <end position="20"/>
    </location>
</feature>
<dbReference type="RefSeq" id="WP_344916036.1">
    <property type="nucleotide sequence ID" value="NZ_BAAAYO010000018.1"/>
</dbReference>
<dbReference type="SUPFAM" id="SSF52266">
    <property type="entry name" value="SGNH hydrolase"/>
    <property type="match status" value="1"/>
</dbReference>